<dbReference type="PANTHER" id="PTHR10642">
    <property type="entry name" value="RIBONUCLEASE H1"/>
    <property type="match status" value="1"/>
</dbReference>
<comment type="similarity">
    <text evidence="2">Belongs to the RNase H family.</text>
</comment>
<dbReference type="STRING" id="1280837.A0A316V6M5"/>
<dbReference type="SUPFAM" id="SSF53098">
    <property type="entry name" value="Ribonuclease H-like"/>
    <property type="match status" value="1"/>
</dbReference>
<dbReference type="PANTHER" id="PTHR10642:SF26">
    <property type="entry name" value="RIBONUCLEASE H1"/>
    <property type="match status" value="1"/>
</dbReference>
<evidence type="ECO:0000313" key="10">
    <source>
        <dbReference type="Proteomes" id="UP000245771"/>
    </source>
</evidence>
<keyword evidence="6" id="KW-0255">Endonuclease</keyword>
<organism evidence="9 10">
    <name type="scientific">Meira miltonrushii</name>
    <dbReference type="NCBI Taxonomy" id="1280837"/>
    <lineage>
        <taxon>Eukaryota</taxon>
        <taxon>Fungi</taxon>
        <taxon>Dikarya</taxon>
        <taxon>Basidiomycota</taxon>
        <taxon>Ustilaginomycotina</taxon>
        <taxon>Exobasidiomycetes</taxon>
        <taxon>Exobasidiales</taxon>
        <taxon>Brachybasidiaceae</taxon>
        <taxon>Meira</taxon>
    </lineage>
</organism>
<evidence type="ECO:0000313" key="9">
    <source>
        <dbReference type="EMBL" id="PWN33072.1"/>
    </source>
</evidence>
<dbReference type="OrthoDB" id="245563at2759"/>
<keyword evidence="7" id="KW-0378">Hydrolase</keyword>
<dbReference type="PROSITE" id="PS50879">
    <property type="entry name" value="RNASE_H_1"/>
    <property type="match status" value="1"/>
</dbReference>
<gene>
    <name evidence="9" type="ORF">FA14DRAFT_181736</name>
</gene>
<dbReference type="GO" id="GO:0003676">
    <property type="term" value="F:nucleic acid binding"/>
    <property type="evidence" value="ECO:0007669"/>
    <property type="project" value="InterPro"/>
</dbReference>
<dbReference type="Gene3D" id="3.30.420.10">
    <property type="entry name" value="Ribonuclease H-like superfamily/Ribonuclease H"/>
    <property type="match status" value="1"/>
</dbReference>
<dbReference type="InParanoid" id="A0A316V6M5"/>
<dbReference type="InterPro" id="IPR036397">
    <property type="entry name" value="RNaseH_sf"/>
</dbReference>
<name>A0A316V6M5_9BASI</name>
<dbReference type="Pfam" id="PF00075">
    <property type="entry name" value="RNase_H"/>
    <property type="match status" value="1"/>
</dbReference>
<evidence type="ECO:0000256" key="6">
    <source>
        <dbReference type="ARBA" id="ARBA00022759"/>
    </source>
</evidence>
<dbReference type="GeneID" id="37022913"/>
<dbReference type="AlphaFoldDB" id="A0A316V6M5"/>
<proteinExistence type="inferred from homology"/>
<dbReference type="GO" id="GO:0046872">
    <property type="term" value="F:metal ion binding"/>
    <property type="evidence" value="ECO:0007669"/>
    <property type="project" value="UniProtKB-KW"/>
</dbReference>
<dbReference type="EMBL" id="KZ819605">
    <property type="protein sequence ID" value="PWN33072.1"/>
    <property type="molecule type" value="Genomic_DNA"/>
</dbReference>
<evidence type="ECO:0000256" key="1">
    <source>
        <dbReference type="ARBA" id="ARBA00000077"/>
    </source>
</evidence>
<dbReference type="InterPro" id="IPR050092">
    <property type="entry name" value="RNase_H"/>
</dbReference>
<keyword evidence="4" id="KW-0540">Nuclease</keyword>
<evidence type="ECO:0000256" key="4">
    <source>
        <dbReference type="ARBA" id="ARBA00022722"/>
    </source>
</evidence>
<evidence type="ECO:0000256" key="3">
    <source>
        <dbReference type="ARBA" id="ARBA00012180"/>
    </source>
</evidence>
<keyword evidence="10" id="KW-1185">Reference proteome</keyword>
<dbReference type="InterPro" id="IPR002156">
    <property type="entry name" value="RNaseH_domain"/>
</dbReference>
<evidence type="ECO:0000256" key="5">
    <source>
        <dbReference type="ARBA" id="ARBA00022723"/>
    </source>
</evidence>
<accession>A0A316V6M5</accession>
<dbReference type="EC" id="3.1.26.4" evidence="3"/>
<dbReference type="GO" id="GO:0004523">
    <property type="term" value="F:RNA-DNA hybrid ribonuclease activity"/>
    <property type="evidence" value="ECO:0007669"/>
    <property type="project" value="UniProtKB-EC"/>
</dbReference>
<dbReference type="Proteomes" id="UP000245771">
    <property type="component" value="Unassembled WGS sequence"/>
</dbReference>
<evidence type="ECO:0000256" key="2">
    <source>
        <dbReference type="ARBA" id="ARBA00005300"/>
    </source>
</evidence>
<evidence type="ECO:0000256" key="7">
    <source>
        <dbReference type="ARBA" id="ARBA00022801"/>
    </source>
</evidence>
<evidence type="ECO:0000259" key="8">
    <source>
        <dbReference type="PROSITE" id="PS50879"/>
    </source>
</evidence>
<sequence>MSDVLPTNSVIVVYVDGSFWQAGFGTPSNLECDCRVRAGYGIYFPADYEMNDQFHSGRAPHYVRTNNDAEIYAIIKAMELCENRDSRLFVYTDSLNTVRMVEEYNIWQRNYGYGYGPVLNKLFQNMAFFNTRPELVYVRGHSGNHGNDTAHELAHQGMRESCCHLRCIR</sequence>
<feature type="domain" description="RNase H type-1" evidence="8">
    <location>
        <begin position="7"/>
        <end position="159"/>
    </location>
</feature>
<dbReference type="InterPro" id="IPR012337">
    <property type="entry name" value="RNaseH-like_sf"/>
</dbReference>
<dbReference type="RefSeq" id="XP_025353374.1">
    <property type="nucleotide sequence ID" value="XM_025501132.1"/>
</dbReference>
<dbReference type="GO" id="GO:0043137">
    <property type="term" value="P:DNA replication, removal of RNA primer"/>
    <property type="evidence" value="ECO:0007669"/>
    <property type="project" value="TreeGrafter"/>
</dbReference>
<reference evidence="9 10" key="1">
    <citation type="journal article" date="2018" name="Mol. Biol. Evol.">
        <title>Broad Genomic Sampling Reveals a Smut Pathogenic Ancestry of the Fungal Clade Ustilaginomycotina.</title>
        <authorList>
            <person name="Kijpornyongpan T."/>
            <person name="Mondo S.J."/>
            <person name="Barry K."/>
            <person name="Sandor L."/>
            <person name="Lee J."/>
            <person name="Lipzen A."/>
            <person name="Pangilinan J."/>
            <person name="LaButti K."/>
            <person name="Hainaut M."/>
            <person name="Henrissat B."/>
            <person name="Grigoriev I.V."/>
            <person name="Spatafora J.W."/>
            <person name="Aime M.C."/>
        </authorList>
    </citation>
    <scope>NUCLEOTIDE SEQUENCE [LARGE SCALE GENOMIC DNA]</scope>
    <source>
        <strain evidence="9 10">MCA 3882</strain>
    </source>
</reference>
<protein>
    <recommendedName>
        <fullName evidence="3">ribonuclease H</fullName>
        <ecNumber evidence="3">3.1.26.4</ecNumber>
    </recommendedName>
</protein>
<keyword evidence="5" id="KW-0479">Metal-binding</keyword>
<comment type="catalytic activity">
    <reaction evidence="1">
        <text>Endonucleolytic cleavage to 5'-phosphomonoester.</text>
        <dbReference type="EC" id="3.1.26.4"/>
    </reaction>
</comment>